<gene>
    <name evidence="2" type="ORF">CK203_114687</name>
</gene>
<sequence>MARTWEAKSSSPSTCLRIPRDTSVQDSTSEPSWPRLVPPLVKDAPTSPPARHYNTRRSLTIAGVSSSKGQKSGTGSSKKKAKVSEPIDLTESSSEPESELHHLHRLLKKSPPPAKKPKLSQTPARES</sequence>
<feature type="region of interest" description="Disordered" evidence="1">
    <location>
        <begin position="1"/>
        <end position="127"/>
    </location>
</feature>
<protein>
    <submittedName>
        <fullName evidence="2">Uncharacterized protein</fullName>
    </submittedName>
</protein>
<feature type="compositionally biased region" description="Polar residues" evidence="1">
    <location>
        <begin position="22"/>
        <end position="31"/>
    </location>
</feature>
<organism evidence="2 3">
    <name type="scientific">Vitis vinifera</name>
    <name type="common">Grape</name>
    <dbReference type="NCBI Taxonomy" id="29760"/>
    <lineage>
        <taxon>Eukaryota</taxon>
        <taxon>Viridiplantae</taxon>
        <taxon>Streptophyta</taxon>
        <taxon>Embryophyta</taxon>
        <taxon>Tracheophyta</taxon>
        <taxon>Spermatophyta</taxon>
        <taxon>Magnoliopsida</taxon>
        <taxon>eudicotyledons</taxon>
        <taxon>Gunneridae</taxon>
        <taxon>Pentapetalae</taxon>
        <taxon>rosids</taxon>
        <taxon>Vitales</taxon>
        <taxon>Vitaceae</taxon>
        <taxon>Viteae</taxon>
        <taxon>Vitis</taxon>
    </lineage>
</organism>
<accession>A0A438C8V8</accession>
<evidence type="ECO:0000313" key="2">
    <source>
        <dbReference type="EMBL" id="RVW19619.1"/>
    </source>
</evidence>
<dbReference type="AlphaFoldDB" id="A0A438C8V8"/>
<comment type="caution">
    <text evidence="2">The sequence shown here is derived from an EMBL/GenBank/DDBJ whole genome shotgun (WGS) entry which is preliminary data.</text>
</comment>
<feature type="compositionally biased region" description="Low complexity" evidence="1">
    <location>
        <begin position="62"/>
        <end position="76"/>
    </location>
</feature>
<evidence type="ECO:0000256" key="1">
    <source>
        <dbReference type="SAM" id="MobiDB-lite"/>
    </source>
</evidence>
<proteinExistence type="predicted"/>
<dbReference type="Proteomes" id="UP000288805">
    <property type="component" value="Unassembled WGS sequence"/>
</dbReference>
<name>A0A438C8V8_VITVI</name>
<dbReference type="EMBL" id="QGNW01002454">
    <property type="protein sequence ID" value="RVW19619.1"/>
    <property type="molecule type" value="Genomic_DNA"/>
</dbReference>
<reference evidence="2 3" key="1">
    <citation type="journal article" date="2018" name="PLoS Genet.">
        <title>Population sequencing reveals clonal diversity and ancestral inbreeding in the grapevine cultivar Chardonnay.</title>
        <authorList>
            <person name="Roach M.J."/>
            <person name="Johnson D.L."/>
            <person name="Bohlmann J."/>
            <person name="van Vuuren H.J."/>
            <person name="Jones S.J."/>
            <person name="Pretorius I.S."/>
            <person name="Schmidt S.A."/>
            <person name="Borneman A.R."/>
        </authorList>
    </citation>
    <scope>NUCLEOTIDE SEQUENCE [LARGE SCALE GENOMIC DNA]</scope>
    <source>
        <strain evidence="3">cv. Chardonnay</strain>
        <tissue evidence="2">Leaf</tissue>
    </source>
</reference>
<evidence type="ECO:0000313" key="3">
    <source>
        <dbReference type="Proteomes" id="UP000288805"/>
    </source>
</evidence>